<name>A0A553HL58_9PEZI</name>
<dbReference type="EMBL" id="VFLP01000082">
    <property type="protein sequence ID" value="TRX88682.1"/>
    <property type="molecule type" value="Genomic_DNA"/>
</dbReference>
<dbReference type="Proteomes" id="UP000319160">
    <property type="component" value="Unassembled WGS sequence"/>
</dbReference>
<keyword evidence="4" id="KW-1185">Reference proteome</keyword>
<dbReference type="InterPro" id="IPR019315">
    <property type="entry name" value="MMTA2_N"/>
</dbReference>
<dbReference type="PANTHER" id="PTHR14580">
    <property type="entry name" value="MULTIPLE MYELOMA TUMOR-ASSOCIATED PROTEIN 2 FAMILY MEMBER"/>
    <property type="match status" value="1"/>
</dbReference>
<comment type="caution">
    <text evidence="3">The sequence shown here is derived from an EMBL/GenBank/DDBJ whole genome shotgun (WGS) entry which is preliminary data.</text>
</comment>
<gene>
    <name evidence="3" type="ORF">FHL15_010448</name>
</gene>
<dbReference type="STRING" id="2512241.A0A553HL58"/>
<evidence type="ECO:0000259" key="2">
    <source>
        <dbReference type="Pfam" id="PF10159"/>
    </source>
</evidence>
<dbReference type="Pfam" id="PF10159">
    <property type="entry name" value="MMtag"/>
    <property type="match status" value="1"/>
</dbReference>
<feature type="compositionally biased region" description="Basic and acidic residues" evidence="1">
    <location>
        <begin position="127"/>
        <end position="147"/>
    </location>
</feature>
<protein>
    <recommendedName>
        <fullName evidence="2">Multiple myeloma tumor-associated protein 2-like N-terminal domain-containing protein</fullName>
    </recommendedName>
</protein>
<evidence type="ECO:0000313" key="4">
    <source>
        <dbReference type="Proteomes" id="UP000319160"/>
    </source>
</evidence>
<feature type="region of interest" description="Disordered" evidence="1">
    <location>
        <begin position="94"/>
        <end position="275"/>
    </location>
</feature>
<feature type="compositionally biased region" description="Basic and acidic residues" evidence="1">
    <location>
        <begin position="174"/>
        <end position="207"/>
    </location>
</feature>
<dbReference type="OrthoDB" id="5390672at2759"/>
<proteinExistence type="predicted"/>
<organism evidence="3 4">
    <name type="scientific">Xylaria flabelliformis</name>
    <dbReference type="NCBI Taxonomy" id="2512241"/>
    <lineage>
        <taxon>Eukaryota</taxon>
        <taxon>Fungi</taxon>
        <taxon>Dikarya</taxon>
        <taxon>Ascomycota</taxon>
        <taxon>Pezizomycotina</taxon>
        <taxon>Sordariomycetes</taxon>
        <taxon>Xylariomycetidae</taxon>
        <taxon>Xylariales</taxon>
        <taxon>Xylariaceae</taxon>
        <taxon>Xylaria</taxon>
    </lineage>
</organism>
<dbReference type="PANTHER" id="PTHR14580:SF0">
    <property type="entry name" value="MULTIPLE MYELOMA TUMOR-ASSOCIATED PROTEIN 2"/>
    <property type="match status" value="1"/>
</dbReference>
<feature type="compositionally biased region" description="Basic and acidic residues" evidence="1">
    <location>
        <begin position="247"/>
        <end position="260"/>
    </location>
</feature>
<dbReference type="AlphaFoldDB" id="A0A553HL58"/>
<feature type="compositionally biased region" description="Basic residues" evidence="1">
    <location>
        <begin position="148"/>
        <end position="159"/>
    </location>
</feature>
<dbReference type="InterPro" id="IPR039207">
    <property type="entry name" value="MMTAG2-like"/>
</dbReference>
<evidence type="ECO:0000256" key="1">
    <source>
        <dbReference type="SAM" id="MobiDB-lite"/>
    </source>
</evidence>
<evidence type="ECO:0000313" key="3">
    <source>
        <dbReference type="EMBL" id="TRX88682.1"/>
    </source>
</evidence>
<sequence length="275" mass="32321">MDLVSSIRKTGSRGGVNFNWEDVTTSAHRENYLGHSLKAPVGRWQKGRDLSWYAKADGIDSFSNETPEEKAARERKEELKAIKEAEEDALARALGLPVAPRNVTGANAVDVSQPRMAPQDGGAPEAEGSRPEENGPRASRHHGDSERRHRRRRRSRSRSRSRDPDRRRHRHRHHDYDKDRGRRHDKSLEDGFETRHARIEDDREDRRSYHRRRSHSREKDTHRLGKPHRVNRDRSRSLEGSGRRRAQRDGRRSRSRDQRRSKSPQRYRRRSPERD</sequence>
<accession>A0A553HL58</accession>
<feature type="domain" description="Multiple myeloma tumor-associated protein 2-like N-terminal" evidence="2">
    <location>
        <begin position="11"/>
        <end position="95"/>
    </location>
</feature>
<reference evidence="4" key="1">
    <citation type="submission" date="2019-06" db="EMBL/GenBank/DDBJ databases">
        <title>Draft genome sequence of the griseofulvin-producing fungus Xylaria cubensis strain G536.</title>
        <authorList>
            <person name="Mead M.E."/>
            <person name="Raja H.A."/>
            <person name="Steenwyk J.L."/>
            <person name="Knowles S.L."/>
            <person name="Oberlies N.H."/>
            <person name="Rokas A."/>
        </authorList>
    </citation>
    <scope>NUCLEOTIDE SEQUENCE [LARGE SCALE GENOMIC DNA]</scope>
    <source>
        <strain evidence="4">G536</strain>
    </source>
</reference>